<dbReference type="VEuPathDB" id="FungiDB:PV08_04142"/>
<dbReference type="STRING" id="91928.A0A0D1YP71"/>
<name>A0A0D1YP71_9EURO</name>
<feature type="compositionally biased region" description="Basic and acidic residues" evidence="3">
    <location>
        <begin position="170"/>
        <end position="201"/>
    </location>
</feature>
<evidence type="ECO:0000313" key="5">
    <source>
        <dbReference type="Proteomes" id="UP000053328"/>
    </source>
</evidence>
<feature type="compositionally biased region" description="Basic and acidic residues" evidence="3">
    <location>
        <begin position="58"/>
        <end position="72"/>
    </location>
</feature>
<protein>
    <recommendedName>
        <fullName evidence="6">SPT2 chromatin protein</fullName>
    </recommendedName>
</protein>
<keyword evidence="5" id="KW-1185">Reference proteome</keyword>
<evidence type="ECO:0000256" key="3">
    <source>
        <dbReference type="SAM" id="MobiDB-lite"/>
    </source>
</evidence>
<evidence type="ECO:0000256" key="2">
    <source>
        <dbReference type="ARBA" id="ARBA00023054"/>
    </source>
</evidence>
<dbReference type="AlphaFoldDB" id="A0A0D1YP71"/>
<dbReference type="SMART" id="SM00784">
    <property type="entry name" value="SPT2"/>
    <property type="match status" value="1"/>
</dbReference>
<dbReference type="GeneID" id="27331225"/>
<sequence>MSFLGDIVNSIGSEKSPAPPKPSIRPLGPASHRPEADGKTGPRPGLPATASPLNGLKRKAEDGPTKPIEKHIKPNPAPGLTSSVARRPAAPALHAPKSLPDKTVPAPRLKIDATANSNKAGSTPPVTPTSTNATAKAPAKGSYADIMARAKQAQEARMQSQVGMIKHQATNREKVSKVAERKRQEEEKAKSAKGKLGERHPSTTKPDNSRSVSPAKKAEHARVIKTPRPPLHAPPSGYKGTMGLSSGRSQKQAQRKRTKYDEYLGTDEEEDDSDLGSYGRDEEEDNYGSDASSDMEAGAFDIDEEENKALRAAKEEDARELALENQLKKEKEERRKRLLAMANKRK</sequence>
<comment type="similarity">
    <text evidence="1">Belongs to the SPT2 family.</text>
</comment>
<feature type="compositionally biased region" description="Polar residues" evidence="3">
    <location>
        <begin position="243"/>
        <end position="252"/>
    </location>
</feature>
<evidence type="ECO:0008006" key="6">
    <source>
        <dbReference type="Google" id="ProtNLM"/>
    </source>
</evidence>
<dbReference type="Proteomes" id="UP000053328">
    <property type="component" value="Unassembled WGS sequence"/>
</dbReference>
<evidence type="ECO:0000313" key="4">
    <source>
        <dbReference type="EMBL" id="KIW16951.1"/>
    </source>
</evidence>
<evidence type="ECO:0000256" key="1">
    <source>
        <dbReference type="ARBA" id="ARBA00006461"/>
    </source>
</evidence>
<dbReference type="EMBL" id="KN847494">
    <property type="protein sequence ID" value="KIW16951.1"/>
    <property type="molecule type" value="Genomic_DNA"/>
</dbReference>
<organism evidence="4 5">
    <name type="scientific">Exophiala spinifera</name>
    <dbReference type="NCBI Taxonomy" id="91928"/>
    <lineage>
        <taxon>Eukaryota</taxon>
        <taxon>Fungi</taxon>
        <taxon>Dikarya</taxon>
        <taxon>Ascomycota</taxon>
        <taxon>Pezizomycotina</taxon>
        <taxon>Eurotiomycetes</taxon>
        <taxon>Chaetothyriomycetidae</taxon>
        <taxon>Chaetothyriales</taxon>
        <taxon>Herpotrichiellaceae</taxon>
        <taxon>Exophiala</taxon>
    </lineage>
</organism>
<dbReference type="RefSeq" id="XP_016237167.1">
    <property type="nucleotide sequence ID" value="XM_016378490.1"/>
</dbReference>
<dbReference type="InterPro" id="IPR013256">
    <property type="entry name" value="Chromatin_SPT2"/>
</dbReference>
<feature type="compositionally biased region" description="Polar residues" evidence="3">
    <location>
        <begin position="203"/>
        <end position="212"/>
    </location>
</feature>
<gene>
    <name evidence="4" type="ORF">PV08_04142</name>
</gene>
<reference evidence="4 5" key="1">
    <citation type="submission" date="2015-01" db="EMBL/GenBank/DDBJ databases">
        <title>The Genome Sequence of Exophiala spinifera CBS89968.</title>
        <authorList>
            <consortium name="The Broad Institute Genomics Platform"/>
            <person name="Cuomo C."/>
            <person name="de Hoog S."/>
            <person name="Gorbushina A."/>
            <person name="Stielow B."/>
            <person name="Teixiera M."/>
            <person name="Abouelleil A."/>
            <person name="Chapman S.B."/>
            <person name="Priest M."/>
            <person name="Young S.K."/>
            <person name="Wortman J."/>
            <person name="Nusbaum C."/>
            <person name="Birren B."/>
        </authorList>
    </citation>
    <scope>NUCLEOTIDE SEQUENCE [LARGE SCALE GENOMIC DNA]</scope>
    <source>
        <strain evidence="4 5">CBS 89968</strain>
    </source>
</reference>
<keyword evidence="2" id="KW-0175">Coiled coil</keyword>
<dbReference type="OrthoDB" id="5430658at2759"/>
<dbReference type="HOGENOM" id="CLU_068909_0_0_1"/>
<accession>A0A0D1YP71</accession>
<feature type="region of interest" description="Disordered" evidence="3">
    <location>
        <begin position="1"/>
        <end position="298"/>
    </location>
</feature>
<dbReference type="Pfam" id="PF08243">
    <property type="entry name" value="SPT2"/>
    <property type="match status" value="1"/>
</dbReference>
<proteinExistence type="inferred from homology"/>
<feature type="compositionally biased region" description="Acidic residues" evidence="3">
    <location>
        <begin position="264"/>
        <end position="274"/>
    </location>
</feature>